<keyword evidence="1 3" id="KW-0853">WD repeat</keyword>
<feature type="region of interest" description="Disordered" evidence="4">
    <location>
        <begin position="447"/>
        <end position="477"/>
    </location>
</feature>
<feature type="repeat" description="WD" evidence="3">
    <location>
        <begin position="85"/>
        <end position="126"/>
    </location>
</feature>
<dbReference type="GO" id="GO:0004197">
    <property type="term" value="F:cysteine-type endopeptidase activity"/>
    <property type="evidence" value="ECO:0007669"/>
    <property type="project" value="InterPro"/>
</dbReference>
<dbReference type="Pfam" id="PF17957">
    <property type="entry name" value="Big_7"/>
    <property type="match status" value="1"/>
</dbReference>
<dbReference type="AlphaFoldDB" id="A0A4R4DXS9"/>
<feature type="compositionally biased region" description="Basic and acidic residues" evidence="4">
    <location>
        <begin position="466"/>
        <end position="476"/>
    </location>
</feature>
<feature type="region of interest" description="Disordered" evidence="4">
    <location>
        <begin position="992"/>
        <end position="1012"/>
    </location>
</feature>
<sequence>MHRFVYDSGCRPRPIVFLNVFHFTVRAYTNADLPSGGYCRDPVFYRSLVVSKTLHMRSCLFFLFGVLSCLAASAQTTQPILRLETGMHSAAGKRIATDAAGKYLLTSSDDRTARLWDAATGRQLQVFRVPVEGASEGKLYSCALSADGKLAVVGGRTGYEWEDDYCLYLIETQTGHIRQRVTGLAGMANEIEFSPNGQWLAVGMGGNKGVALVRTANWSLARVLGSYEGDVYHLSFDAKGRLVTTCEDGLIRLYSEDFALQTTARHDSRAEPFSVAFSPNGKLVAVAYEDSPDVEVRSGTDLTVLYRPALGEANVRGERLGKVCFSADGKRLYGGSHYSIVDADNNAHFVIRCWEDAGRGSFRDLALLNNSVADMKALPNGGLAVLGSHPDLAVLTAAHTTGWYHNSNNNDFSGTRKGSFRVGRNGAVFGFQPYHQPDLSFEVPGRTLQQKESQTEPAVTEAQGTRADKGSVDKRPSINGREVTFMNNYESCVGVDVSSDGNYVVIGGSWNLYCSDVRGQQVWKATLPANCKGVNISGNDRVVLVQLNDGTIRWYNMTNGKELLAFFLHNDKTRWVLFTPSGYYDASAGAEDLLGWHINKGKDGTPAFFPVSRFREAYYRPDIIDAVFENYDENQAITFANSRDERRRTTATAAAVQSKLPPTISILNPAGGSTVSSETVRIDYSVNTPEDAPVKSVKVLVNGRPVALERGIKVQPSNKYSVNVTLPGGDCTVTLLAENDNGLSPEANVFLHFKAAERGADEFVRKPKLYVLAIGISQYQNPEYKLNYADKDANAFVAGMQKQKGKLYGDVVVKQYTNAAATREAIQDGLQWIQEQTGQGDMAMIFYAGHGINDNNGVFYMLPVGADVNRLRSTCLNFEELKQTVSNIAGKVVVFIDACHSGNVMGTAQRRGGADINAIVNELSSTQNGAITFTSSTGKEYSLEDPSWEHGAFTMALLEGLGGKASVPGKTKITVKSLDAYISERVKELTRGRQHPTSVVPPNVPDFPIGVQ</sequence>
<gene>
    <name evidence="6" type="ORF">E0486_16975</name>
</gene>
<evidence type="ECO:0000259" key="5">
    <source>
        <dbReference type="Pfam" id="PF00656"/>
    </source>
</evidence>
<dbReference type="Proteomes" id="UP000295164">
    <property type="component" value="Unassembled WGS sequence"/>
</dbReference>
<dbReference type="Gene3D" id="3.40.50.1460">
    <property type="match status" value="1"/>
</dbReference>
<evidence type="ECO:0000256" key="1">
    <source>
        <dbReference type="ARBA" id="ARBA00022574"/>
    </source>
</evidence>
<protein>
    <submittedName>
        <fullName evidence="6">Peptidase C14</fullName>
    </submittedName>
</protein>
<name>A0A4R4DXS9_9BACT</name>
<keyword evidence="7" id="KW-1185">Reference proteome</keyword>
<dbReference type="SUPFAM" id="SSF52129">
    <property type="entry name" value="Caspase-like"/>
    <property type="match status" value="1"/>
</dbReference>
<feature type="domain" description="Peptidase C14 caspase" evidence="5">
    <location>
        <begin position="771"/>
        <end position="997"/>
    </location>
</feature>
<feature type="compositionally biased region" description="Polar residues" evidence="4">
    <location>
        <begin position="447"/>
        <end position="457"/>
    </location>
</feature>
<dbReference type="InterPro" id="IPR011600">
    <property type="entry name" value="Pept_C14_caspase"/>
</dbReference>
<dbReference type="Pfam" id="PF00400">
    <property type="entry name" value="WD40"/>
    <property type="match status" value="3"/>
</dbReference>
<dbReference type="PANTHER" id="PTHR19879">
    <property type="entry name" value="TRANSCRIPTION INITIATION FACTOR TFIID"/>
    <property type="match status" value="1"/>
</dbReference>
<dbReference type="InterPro" id="IPR029030">
    <property type="entry name" value="Caspase-like_dom_sf"/>
</dbReference>
<dbReference type="OrthoDB" id="1492850at2"/>
<reference evidence="6 7" key="1">
    <citation type="submission" date="2019-03" db="EMBL/GenBank/DDBJ databases">
        <authorList>
            <person name="Kim M.K.M."/>
        </authorList>
    </citation>
    <scope>NUCLEOTIDE SEQUENCE [LARGE SCALE GENOMIC DNA]</scope>
    <source>
        <strain evidence="6 7">17J68-15</strain>
    </source>
</reference>
<dbReference type="EMBL" id="SKFH01000046">
    <property type="protein sequence ID" value="TCZ65855.1"/>
    <property type="molecule type" value="Genomic_DNA"/>
</dbReference>
<dbReference type="InterPro" id="IPR015943">
    <property type="entry name" value="WD40/YVTN_repeat-like_dom_sf"/>
</dbReference>
<dbReference type="SUPFAM" id="SSF50969">
    <property type="entry name" value="YVTN repeat-like/Quinoprotein amine dehydrogenase"/>
    <property type="match status" value="1"/>
</dbReference>
<proteinExistence type="predicted"/>
<dbReference type="InterPro" id="IPR001680">
    <property type="entry name" value="WD40_rpt"/>
</dbReference>
<evidence type="ECO:0000313" key="6">
    <source>
        <dbReference type="EMBL" id="TCZ65855.1"/>
    </source>
</evidence>
<evidence type="ECO:0000256" key="3">
    <source>
        <dbReference type="PROSITE-ProRule" id="PRU00221"/>
    </source>
</evidence>
<evidence type="ECO:0000256" key="2">
    <source>
        <dbReference type="ARBA" id="ARBA00022737"/>
    </source>
</evidence>
<evidence type="ECO:0000313" key="7">
    <source>
        <dbReference type="Proteomes" id="UP000295164"/>
    </source>
</evidence>
<evidence type="ECO:0000256" key="4">
    <source>
        <dbReference type="SAM" id="MobiDB-lite"/>
    </source>
</evidence>
<dbReference type="Gene3D" id="2.130.10.10">
    <property type="entry name" value="YVTN repeat-like/Quinoprotein amine dehydrogenase"/>
    <property type="match status" value="3"/>
</dbReference>
<dbReference type="InterPro" id="IPR019775">
    <property type="entry name" value="WD40_repeat_CS"/>
</dbReference>
<dbReference type="Pfam" id="PF00656">
    <property type="entry name" value="Peptidase_C14"/>
    <property type="match status" value="1"/>
</dbReference>
<accession>A0A4R4DXS9</accession>
<dbReference type="GO" id="GO:0006508">
    <property type="term" value="P:proteolysis"/>
    <property type="evidence" value="ECO:0007669"/>
    <property type="project" value="InterPro"/>
</dbReference>
<dbReference type="SMART" id="SM00320">
    <property type="entry name" value="WD40"/>
    <property type="match status" value="6"/>
</dbReference>
<dbReference type="PROSITE" id="PS00678">
    <property type="entry name" value="WD_REPEATS_1"/>
    <property type="match status" value="1"/>
</dbReference>
<organism evidence="6 7">
    <name type="scientific">Flaviaesturariibacter aridisoli</name>
    <dbReference type="NCBI Taxonomy" id="2545761"/>
    <lineage>
        <taxon>Bacteria</taxon>
        <taxon>Pseudomonadati</taxon>
        <taxon>Bacteroidota</taxon>
        <taxon>Chitinophagia</taxon>
        <taxon>Chitinophagales</taxon>
        <taxon>Chitinophagaceae</taxon>
        <taxon>Flaviaestuariibacter</taxon>
    </lineage>
</organism>
<dbReference type="InterPro" id="IPR011044">
    <property type="entry name" value="Quino_amine_DH_bsu"/>
</dbReference>
<dbReference type="InterPro" id="IPR013783">
    <property type="entry name" value="Ig-like_fold"/>
</dbReference>
<keyword evidence="2" id="KW-0677">Repeat</keyword>
<dbReference type="PROSITE" id="PS50082">
    <property type="entry name" value="WD_REPEATS_2"/>
    <property type="match status" value="1"/>
</dbReference>
<dbReference type="PANTHER" id="PTHR19879:SF9">
    <property type="entry name" value="TRANSCRIPTION INITIATION FACTOR TFIID SUBUNIT 5"/>
    <property type="match status" value="1"/>
</dbReference>
<comment type="caution">
    <text evidence="6">The sequence shown here is derived from an EMBL/GenBank/DDBJ whole genome shotgun (WGS) entry which is preliminary data.</text>
</comment>
<dbReference type="Gene3D" id="2.60.40.10">
    <property type="entry name" value="Immunoglobulins"/>
    <property type="match status" value="1"/>
</dbReference>